<dbReference type="AlphaFoldDB" id="A0A7X6LYD3"/>
<feature type="domain" description="Limonene-1,2-epoxide hydrolase" evidence="1">
    <location>
        <begin position="25"/>
        <end position="115"/>
    </location>
</feature>
<gene>
    <name evidence="2" type="ORF">HGA07_14385</name>
</gene>
<dbReference type="SUPFAM" id="SSF54427">
    <property type="entry name" value="NTF2-like"/>
    <property type="match status" value="1"/>
</dbReference>
<dbReference type="RefSeq" id="WP_040721108.1">
    <property type="nucleotide sequence ID" value="NZ_CAWPHS010000004.1"/>
</dbReference>
<evidence type="ECO:0000259" key="1">
    <source>
        <dbReference type="Pfam" id="PF07858"/>
    </source>
</evidence>
<dbReference type="Gene3D" id="3.10.450.50">
    <property type="match status" value="1"/>
</dbReference>
<evidence type="ECO:0000313" key="3">
    <source>
        <dbReference type="Proteomes" id="UP000523447"/>
    </source>
</evidence>
<sequence>MPTPGELVTTFCAEWRTGTPESIAEYFSDDAVYHNIPMEPLAGKPAILEFLRGFIGNFGHIDFDIHHQAEIGAMVLNERTDRFTIGENKVELPVMGSFEVRDGKIVAWRDYFDMAPFTAMAAQQG</sequence>
<evidence type="ECO:0000313" key="2">
    <source>
        <dbReference type="EMBL" id="NKY86818.1"/>
    </source>
</evidence>
<name>A0A7X6LYD3_9NOCA</name>
<protein>
    <submittedName>
        <fullName evidence="2">SnoaL-like domain-containing protein</fullName>
    </submittedName>
</protein>
<reference evidence="2 3" key="1">
    <citation type="submission" date="2020-04" db="EMBL/GenBank/DDBJ databases">
        <title>MicrobeNet Type strains.</title>
        <authorList>
            <person name="Nicholson A.C."/>
        </authorList>
    </citation>
    <scope>NUCLEOTIDE SEQUENCE [LARGE SCALE GENOMIC DNA]</scope>
    <source>
        <strain evidence="2 3">DSM 44445</strain>
    </source>
</reference>
<dbReference type="Proteomes" id="UP000523447">
    <property type="component" value="Unassembled WGS sequence"/>
</dbReference>
<dbReference type="EMBL" id="JAAXPE010000012">
    <property type="protein sequence ID" value="NKY86818.1"/>
    <property type="molecule type" value="Genomic_DNA"/>
</dbReference>
<accession>A0A7X6LYD3</accession>
<dbReference type="InterPro" id="IPR013100">
    <property type="entry name" value="LEH"/>
</dbReference>
<keyword evidence="3" id="KW-1185">Reference proteome</keyword>
<comment type="caution">
    <text evidence="2">The sequence shown here is derived from an EMBL/GenBank/DDBJ whole genome shotgun (WGS) entry which is preliminary data.</text>
</comment>
<organism evidence="2 3">
    <name type="scientific">Nocardia veterana</name>
    <dbReference type="NCBI Taxonomy" id="132249"/>
    <lineage>
        <taxon>Bacteria</taxon>
        <taxon>Bacillati</taxon>
        <taxon>Actinomycetota</taxon>
        <taxon>Actinomycetes</taxon>
        <taxon>Mycobacteriales</taxon>
        <taxon>Nocardiaceae</taxon>
        <taxon>Nocardia</taxon>
    </lineage>
</organism>
<dbReference type="InterPro" id="IPR032710">
    <property type="entry name" value="NTF2-like_dom_sf"/>
</dbReference>
<proteinExistence type="predicted"/>
<dbReference type="Pfam" id="PF07858">
    <property type="entry name" value="LEH"/>
    <property type="match status" value="1"/>
</dbReference>